<organism evidence="1 2">
    <name type="scientific">Acetobacterium bakii</name>
    <dbReference type="NCBI Taxonomy" id="52689"/>
    <lineage>
        <taxon>Bacteria</taxon>
        <taxon>Bacillati</taxon>
        <taxon>Bacillota</taxon>
        <taxon>Clostridia</taxon>
        <taxon>Eubacteriales</taxon>
        <taxon>Eubacteriaceae</taxon>
        <taxon>Acetobacterium</taxon>
    </lineage>
</organism>
<keyword evidence="2" id="KW-1185">Reference proteome</keyword>
<dbReference type="EMBL" id="LGYO01000015">
    <property type="protein sequence ID" value="KNZ42385.1"/>
    <property type="molecule type" value="Genomic_DNA"/>
</dbReference>
<dbReference type="OrthoDB" id="1397020at2"/>
<sequence>MLKDCIGIFEQKFAEAGDALITDNYTLDPGTYILVDLQGQIIDQKDVVKNKFERIGFDDFIERDYLSKLLDMNKPIDGKKVIHSNNYLSFWIKKDNLQPDHNGNTKLNLDIINNYYAILKNPRLKYKGKSLEIYNNIETSIGAPDLQISDFCKTWITKHIFSFIDDPKIKFDKTYLKIFFMADLSLYHQESQRYFLPNIYNTTEYNILIDDQIFGLPNNNMGMNAKKPYLENKTRIKSKVPYLLSTDDVYTQKKFFDYLYNYANQGKTNVYFSTDRNDPDPIYPYESSEAHAKNFSGYFLRIQKGKELEIRDYDLITGYSPDLDQFTIRQAIHLPKDAHTDLTYGESFNLKSVQHLINTTFFRKFLTTNYFTDAGDIRLNDFRVKEELLRCRNGFFTWFYKGDARTIKNLFPKSSLELIKNSIGNGHFIKAIEQFNVRDGFITYFKGGTSMADQLSSIKTGLREKINSTGDHSIENDQEYFYAVGQITNYYLSKSKSNQPVYSTVNPVINCKTDEKLKDLVKRLFLKYNYIIQPSRRFGNLQSMIFSYIPDGPIDSTTLIAGYLSQNLLYESSKETKTQEEKTNVK</sequence>
<evidence type="ECO:0008006" key="3">
    <source>
        <dbReference type="Google" id="ProtNLM"/>
    </source>
</evidence>
<dbReference type="STRING" id="52689.AKG39_07055"/>
<accession>A0A0L6U3N8</accession>
<comment type="caution">
    <text evidence="1">The sequence shown here is derived from an EMBL/GenBank/DDBJ whole genome shotgun (WGS) entry which is preliminary data.</text>
</comment>
<reference evidence="2" key="1">
    <citation type="submission" date="2015-07" db="EMBL/GenBank/DDBJ databases">
        <title>Draft genome sequence of Acetobacterium bakii DSM 8293, a potential psychrophilic chemical producer through syngas fermentation.</title>
        <authorList>
            <person name="Song Y."/>
            <person name="Hwang S."/>
            <person name="Cho B.-K."/>
        </authorList>
    </citation>
    <scope>NUCLEOTIDE SEQUENCE [LARGE SCALE GENOMIC DNA]</scope>
    <source>
        <strain evidence="2">DSM 8239</strain>
    </source>
</reference>
<dbReference type="PATRIC" id="fig|52689.4.peg.519"/>
<evidence type="ECO:0000313" key="2">
    <source>
        <dbReference type="Proteomes" id="UP000036873"/>
    </source>
</evidence>
<name>A0A0L6U3N8_9FIRM</name>
<gene>
    <name evidence="1" type="ORF">AKG39_07055</name>
</gene>
<protein>
    <recommendedName>
        <fullName evidence="3">CRISPR-associated protein Csh1</fullName>
    </recommendedName>
</protein>
<dbReference type="AlphaFoldDB" id="A0A0L6U3N8"/>
<dbReference type="Proteomes" id="UP000036873">
    <property type="component" value="Unassembled WGS sequence"/>
</dbReference>
<dbReference type="RefSeq" id="WP_050739676.1">
    <property type="nucleotide sequence ID" value="NZ_LGYO01000015.1"/>
</dbReference>
<proteinExistence type="predicted"/>
<evidence type="ECO:0000313" key="1">
    <source>
        <dbReference type="EMBL" id="KNZ42385.1"/>
    </source>
</evidence>